<gene>
    <name evidence="11" type="ORF">pdam_00014555</name>
</gene>
<proteinExistence type="inferred from homology"/>
<evidence type="ECO:0000256" key="1">
    <source>
        <dbReference type="ARBA" id="ARBA00004414"/>
    </source>
</evidence>
<evidence type="ECO:0000256" key="6">
    <source>
        <dbReference type="ARBA" id="ARBA00022833"/>
    </source>
</evidence>
<keyword evidence="9" id="KW-1133">Transmembrane helix</keyword>
<keyword evidence="12" id="KW-1185">Reference proteome</keyword>
<dbReference type="InterPro" id="IPR037519">
    <property type="entry name" value="LITAF_fam"/>
</dbReference>
<dbReference type="OrthoDB" id="5599753at2759"/>
<evidence type="ECO:0000259" key="10">
    <source>
        <dbReference type="PROSITE" id="PS51837"/>
    </source>
</evidence>
<dbReference type="EMBL" id="RCHS01003235">
    <property type="protein sequence ID" value="RMX43226.1"/>
    <property type="molecule type" value="Genomic_DNA"/>
</dbReference>
<feature type="transmembrane region" description="Helical" evidence="9">
    <location>
        <begin position="112"/>
        <end position="136"/>
    </location>
</feature>
<accession>A0A3M6TPE7</accession>
<evidence type="ECO:0000256" key="8">
    <source>
        <dbReference type="SAM" id="MobiDB-lite"/>
    </source>
</evidence>
<comment type="similarity">
    <text evidence="4">Belongs to the CDIP1/LITAF family.</text>
</comment>
<evidence type="ECO:0000256" key="9">
    <source>
        <dbReference type="SAM" id="Phobius"/>
    </source>
</evidence>
<dbReference type="GO" id="GO:0008270">
    <property type="term" value="F:zinc ion binding"/>
    <property type="evidence" value="ECO:0007669"/>
    <property type="project" value="TreeGrafter"/>
</dbReference>
<dbReference type="AlphaFoldDB" id="A0A3M6TPE7"/>
<keyword evidence="9" id="KW-0812">Transmembrane</keyword>
<dbReference type="SMART" id="SM00714">
    <property type="entry name" value="LITAF"/>
    <property type="match status" value="1"/>
</dbReference>
<evidence type="ECO:0000256" key="7">
    <source>
        <dbReference type="ARBA" id="ARBA00023136"/>
    </source>
</evidence>
<evidence type="ECO:0000256" key="3">
    <source>
        <dbReference type="ARBA" id="ARBA00004630"/>
    </source>
</evidence>
<sequence length="159" mass="16758">MADPRPPPYQPPQAGYPPSGPPAYPQQPGYPPPQSYPPPGPGYGPPPQGYGPPPQGYGPPPSAQTTQTTTIIQQPQTVVVGNAMYGEAPVSMVCPYCTATIVTSVQYTPGTLAWLACGGLILVGCWAGCCLIPFCIDGMQDAVHSCPNCRRQLGVFRRM</sequence>
<feature type="domain" description="LITAF" evidence="10">
    <location>
        <begin position="74"/>
        <end position="158"/>
    </location>
</feature>
<dbReference type="PANTHER" id="PTHR23292">
    <property type="entry name" value="LIPOPOLYSACCHARIDE-INDUCED TUMOR NECROSIS FACTOR-ALPHA FACTOR"/>
    <property type="match status" value="1"/>
</dbReference>
<feature type="region of interest" description="Disordered" evidence="8">
    <location>
        <begin position="1"/>
        <end position="69"/>
    </location>
</feature>
<dbReference type="GO" id="GO:0031902">
    <property type="term" value="C:late endosome membrane"/>
    <property type="evidence" value="ECO:0007669"/>
    <property type="project" value="UniProtKB-SubCell"/>
</dbReference>
<dbReference type="PANTHER" id="PTHR23292:SF6">
    <property type="entry name" value="FI16602P1-RELATED"/>
    <property type="match status" value="1"/>
</dbReference>
<protein>
    <recommendedName>
        <fullName evidence="10">LITAF domain-containing protein</fullName>
    </recommendedName>
</protein>
<keyword evidence="5" id="KW-0479">Metal-binding</keyword>
<feature type="compositionally biased region" description="Pro residues" evidence="8">
    <location>
        <begin position="1"/>
        <end position="62"/>
    </location>
</feature>
<comment type="subcellular location">
    <subcellularLocation>
        <location evidence="2">Endosome membrane</location>
        <topology evidence="2">Peripheral membrane protein</topology>
    </subcellularLocation>
    <subcellularLocation>
        <location evidence="1">Late endosome membrane</location>
    </subcellularLocation>
    <subcellularLocation>
        <location evidence="3">Lysosome membrane</location>
        <topology evidence="3">Peripheral membrane protein</topology>
        <orientation evidence="3">Cytoplasmic side</orientation>
    </subcellularLocation>
</comment>
<keyword evidence="7 9" id="KW-0472">Membrane</keyword>
<dbReference type="Proteomes" id="UP000275408">
    <property type="component" value="Unassembled WGS sequence"/>
</dbReference>
<dbReference type="InterPro" id="IPR006629">
    <property type="entry name" value="LITAF"/>
</dbReference>
<dbReference type="PROSITE" id="PS51837">
    <property type="entry name" value="LITAF"/>
    <property type="match status" value="1"/>
</dbReference>
<keyword evidence="6" id="KW-0862">Zinc</keyword>
<evidence type="ECO:0000256" key="2">
    <source>
        <dbReference type="ARBA" id="ARBA00004481"/>
    </source>
</evidence>
<dbReference type="OMA" id="EFPVQCQ"/>
<reference evidence="11 12" key="1">
    <citation type="journal article" date="2018" name="Sci. Rep.">
        <title>Comparative analysis of the Pocillopora damicornis genome highlights role of immune system in coral evolution.</title>
        <authorList>
            <person name="Cunning R."/>
            <person name="Bay R.A."/>
            <person name="Gillette P."/>
            <person name="Baker A.C."/>
            <person name="Traylor-Knowles N."/>
        </authorList>
    </citation>
    <scope>NUCLEOTIDE SEQUENCE [LARGE SCALE GENOMIC DNA]</scope>
    <source>
        <strain evidence="11">RSMAS</strain>
        <tissue evidence="11">Whole animal</tissue>
    </source>
</reference>
<evidence type="ECO:0000313" key="12">
    <source>
        <dbReference type="Proteomes" id="UP000275408"/>
    </source>
</evidence>
<name>A0A3M6TPE7_POCDA</name>
<evidence type="ECO:0000256" key="5">
    <source>
        <dbReference type="ARBA" id="ARBA00022723"/>
    </source>
</evidence>
<dbReference type="Pfam" id="PF10601">
    <property type="entry name" value="zf-LITAF-like"/>
    <property type="match status" value="1"/>
</dbReference>
<evidence type="ECO:0000313" key="11">
    <source>
        <dbReference type="EMBL" id="RMX43226.1"/>
    </source>
</evidence>
<dbReference type="GO" id="GO:0005765">
    <property type="term" value="C:lysosomal membrane"/>
    <property type="evidence" value="ECO:0007669"/>
    <property type="project" value="UniProtKB-SubCell"/>
</dbReference>
<organism evidence="11 12">
    <name type="scientific">Pocillopora damicornis</name>
    <name type="common">Cauliflower coral</name>
    <name type="synonym">Millepora damicornis</name>
    <dbReference type="NCBI Taxonomy" id="46731"/>
    <lineage>
        <taxon>Eukaryota</taxon>
        <taxon>Metazoa</taxon>
        <taxon>Cnidaria</taxon>
        <taxon>Anthozoa</taxon>
        <taxon>Hexacorallia</taxon>
        <taxon>Scleractinia</taxon>
        <taxon>Astrocoeniina</taxon>
        <taxon>Pocilloporidae</taxon>
        <taxon>Pocillopora</taxon>
    </lineage>
</organism>
<dbReference type="STRING" id="46731.A0A3M6TPE7"/>
<evidence type="ECO:0000256" key="4">
    <source>
        <dbReference type="ARBA" id="ARBA00005975"/>
    </source>
</evidence>
<comment type="caution">
    <text evidence="11">The sequence shown here is derived from an EMBL/GenBank/DDBJ whole genome shotgun (WGS) entry which is preliminary data.</text>
</comment>